<keyword evidence="1" id="KW-1133">Transmembrane helix</keyword>
<evidence type="ECO:0000256" key="1">
    <source>
        <dbReference type="SAM" id="Phobius"/>
    </source>
</evidence>
<name>A0AA39TQA6_9AGAR</name>
<keyword evidence="1" id="KW-0472">Membrane</keyword>
<feature type="transmembrane region" description="Helical" evidence="1">
    <location>
        <begin position="9"/>
        <end position="27"/>
    </location>
</feature>
<sequence>MATQLIPDFVLAVALVLFLVVGLYSMFQPHCPSSISDSGIDSSTYDQTLGLEYPLGQNNIEWKYTKLTTWPLMSRDQYERNTLSERHAGAYHRARIIFVTLQNSSLIQAMERIIPGISHGDDLLGVVLKAYALVNKVFKVQHDRERKAETTLLSSGRVRNGNILMTDTEKKRMVEQYVKSEMGDVIRD</sequence>
<reference evidence="2" key="1">
    <citation type="submission" date="2023-06" db="EMBL/GenBank/DDBJ databases">
        <authorList>
            <consortium name="Lawrence Berkeley National Laboratory"/>
            <person name="Ahrendt S."/>
            <person name="Sahu N."/>
            <person name="Indic B."/>
            <person name="Wong-Bajracharya J."/>
            <person name="Merenyi Z."/>
            <person name="Ke H.-M."/>
            <person name="Monk M."/>
            <person name="Kocsube S."/>
            <person name="Drula E."/>
            <person name="Lipzen A."/>
            <person name="Balint B."/>
            <person name="Henrissat B."/>
            <person name="Andreopoulos B."/>
            <person name="Martin F.M."/>
            <person name="Harder C.B."/>
            <person name="Rigling D."/>
            <person name="Ford K.L."/>
            <person name="Foster G.D."/>
            <person name="Pangilinan J."/>
            <person name="Papanicolaou A."/>
            <person name="Barry K."/>
            <person name="LaButti K."/>
            <person name="Viragh M."/>
            <person name="Koriabine M."/>
            <person name="Yan M."/>
            <person name="Riley R."/>
            <person name="Champramary S."/>
            <person name="Plett K.L."/>
            <person name="Tsai I.J."/>
            <person name="Slot J."/>
            <person name="Sipos G."/>
            <person name="Plett J."/>
            <person name="Nagy L.G."/>
            <person name="Grigoriev I.V."/>
        </authorList>
    </citation>
    <scope>NUCLEOTIDE SEQUENCE</scope>
    <source>
        <strain evidence="2">HWK02</strain>
    </source>
</reference>
<proteinExistence type="predicted"/>
<gene>
    <name evidence="2" type="ORF">EDD18DRAFT_1104872</name>
</gene>
<evidence type="ECO:0000313" key="2">
    <source>
        <dbReference type="EMBL" id="KAK0497486.1"/>
    </source>
</evidence>
<keyword evidence="1" id="KW-0812">Transmembrane</keyword>
<dbReference type="AlphaFoldDB" id="A0AA39TQA6"/>
<keyword evidence="3" id="KW-1185">Reference proteome</keyword>
<organism evidence="2 3">
    <name type="scientific">Armillaria luteobubalina</name>
    <dbReference type="NCBI Taxonomy" id="153913"/>
    <lineage>
        <taxon>Eukaryota</taxon>
        <taxon>Fungi</taxon>
        <taxon>Dikarya</taxon>
        <taxon>Basidiomycota</taxon>
        <taxon>Agaricomycotina</taxon>
        <taxon>Agaricomycetes</taxon>
        <taxon>Agaricomycetidae</taxon>
        <taxon>Agaricales</taxon>
        <taxon>Marasmiineae</taxon>
        <taxon>Physalacriaceae</taxon>
        <taxon>Armillaria</taxon>
    </lineage>
</organism>
<dbReference type="EMBL" id="JAUEPU010000013">
    <property type="protein sequence ID" value="KAK0497486.1"/>
    <property type="molecule type" value="Genomic_DNA"/>
</dbReference>
<protein>
    <submittedName>
        <fullName evidence="2">Uncharacterized protein</fullName>
    </submittedName>
</protein>
<comment type="caution">
    <text evidence="2">The sequence shown here is derived from an EMBL/GenBank/DDBJ whole genome shotgun (WGS) entry which is preliminary data.</text>
</comment>
<dbReference type="Proteomes" id="UP001175228">
    <property type="component" value="Unassembled WGS sequence"/>
</dbReference>
<evidence type="ECO:0000313" key="3">
    <source>
        <dbReference type="Proteomes" id="UP001175228"/>
    </source>
</evidence>
<accession>A0AA39TQA6</accession>